<evidence type="ECO:0000256" key="1">
    <source>
        <dbReference type="ARBA" id="ARBA00022729"/>
    </source>
</evidence>
<feature type="chain" id="PRO_5047517097" evidence="2">
    <location>
        <begin position="42"/>
        <end position="270"/>
    </location>
</feature>
<dbReference type="PROSITE" id="PS00134">
    <property type="entry name" value="TRYPSIN_HIS"/>
    <property type="match status" value="1"/>
</dbReference>
<evidence type="ECO:0000313" key="4">
    <source>
        <dbReference type="Proteomes" id="UP001499987"/>
    </source>
</evidence>
<dbReference type="PANTHER" id="PTHR15462">
    <property type="entry name" value="SERINE PROTEASE"/>
    <property type="match status" value="1"/>
</dbReference>
<dbReference type="InterPro" id="IPR050966">
    <property type="entry name" value="Glutamyl_endopeptidase"/>
</dbReference>
<keyword evidence="1 2" id="KW-0732">Signal</keyword>
<gene>
    <name evidence="3" type="ORF">GCM10009663_49660</name>
</gene>
<evidence type="ECO:0000256" key="2">
    <source>
        <dbReference type="SAM" id="SignalP"/>
    </source>
</evidence>
<dbReference type="Gene3D" id="2.40.10.10">
    <property type="entry name" value="Trypsin-like serine proteases"/>
    <property type="match status" value="2"/>
</dbReference>
<accession>A0ABN1TV66</accession>
<comment type="caution">
    <text evidence="3">The sequence shown here is derived from an EMBL/GenBank/DDBJ whole genome shotgun (WGS) entry which is preliminary data.</text>
</comment>
<protein>
    <submittedName>
        <fullName evidence="3">Trypsin-like peptidase domain-containing protein</fullName>
    </submittedName>
</protein>
<evidence type="ECO:0000313" key="3">
    <source>
        <dbReference type="EMBL" id="GAA1101082.1"/>
    </source>
</evidence>
<dbReference type="Proteomes" id="UP001499987">
    <property type="component" value="Unassembled WGS sequence"/>
</dbReference>
<dbReference type="InterPro" id="IPR018114">
    <property type="entry name" value="TRYPSIN_HIS"/>
</dbReference>
<proteinExistence type="predicted"/>
<dbReference type="RefSeq" id="WP_344625887.1">
    <property type="nucleotide sequence ID" value="NZ_BAAALD010000054.1"/>
</dbReference>
<dbReference type="Pfam" id="PF13365">
    <property type="entry name" value="Trypsin_2"/>
    <property type="match status" value="1"/>
</dbReference>
<dbReference type="EMBL" id="BAAALD010000054">
    <property type="protein sequence ID" value="GAA1101082.1"/>
    <property type="molecule type" value="Genomic_DNA"/>
</dbReference>
<feature type="signal peptide" evidence="2">
    <location>
        <begin position="1"/>
        <end position="41"/>
    </location>
</feature>
<dbReference type="SUPFAM" id="SSF50494">
    <property type="entry name" value="Trypsin-like serine proteases"/>
    <property type="match status" value="1"/>
</dbReference>
<dbReference type="InterPro" id="IPR009003">
    <property type="entry name" value="Peptidase_S1_PA"/>
</dbReference>
<name>A0ABN1TV66_9ACTN</name>
<reference evidence="3 4" key="1">
    <citation type="journal article" date="2019" name="Int. J. Syst. Evol. Microbiol.">
        <title>The Global Catalogue of Microorganisms (GCM) 10K type strain sequencing project: providing services to taxonomists for standard genome sequencing and annotation.</title>
        <authorList>
            <consortium name="The Broad Institute Genomics Platform"/>
            <consortium name="The Broad Institute Genome Sequencing Center for Infectious Disease"/>
            <person name="Wu L."/>
            <person name="Ma J."/>
        </authorList>
    </citation>
    <scope>NUCLEOTIDE SEQUENCE [LARGE SCALE GENOMIC DNA]</scope>
    <source>
        <strain evidence="3 4">JCM 13002</strain>
    </source>
</reference>
<keyword evidence="4" id="KW-1185">Reference proteome</keyword>
<sequence>MSSPRTSRPRLRSLLATPAAALATAGLLAAAHVLGSSPATASPAATAVLDAAPVLGTTATAPADPSAARVGALFSGTVGPGHHFCSASVLQSPTRDLVLTAAHCVGSTDGLSFVPAYRDGSTPYGSWKVAAIYAPDAWTQDRDEDADYAILRVAPASDGHRIEDVVGGNALGLDDTFTSQVRLYGYPARTEAPLLCTDTTTRQSTTQRRIDCPGYPGGTSGGPWISTRTGEVVGVIGGYQEGGDTDDTSYSSYFDHTMTTLYRQAVTAAP</sequence>
<dbReference type="InterPro" id="IPR043504">
    <property type="entry name" value="Peptidase_S1_PA_chymotrypsin"/>
</dbReference>
<organism evidence="3 4">
    <name type="scientific">Kitasatospora arboriphila</name>
    <dbReference type="NCBI Taxonomy" id="258052"/>
    <lineage>
        <taxon>Bacteria</taxon>
        <taxon>Bacillati</taxon>
        <taxon>Actinomycetota</taxon>
        <taxon>Actinomycetes</taxon>
        <taxon>Kitasatosporales</taxon>
        <taxon>Streptomycetaceae</taxon>
        <taxon>Kitasatospora</taxon>
    </lineage>
</organism>